<feature type="region of interest" description="Disordered" evidence="10">
    <location>
        <begin position="2403"/>
        <end position="2509"/>
    </location>
</feature>
<feature type="compositionally biased region" description="Polar residues" evidence="10">
    <location>
        <begin position="3803"/>
        <end position="3818"/>
    </location>
</feature>
<evidence type="ECO:0000256" key="8">
    <source>
        <dbReference type="ARBA" id="ARBA00063950"/>
    </source>
</evidence>
<feature type="region of interest" description="Disordered" evidence="10">
    <location>
        <begin position="1627"/>
        <end position="1781"/>
    </location>
</feature>
<feature type="compositionally biased region" description="Polar residues" evidence="10">
    <location>
        <begin position="2673"/>
        <end position="2696"/>
    </location>
</feature>
<dbReference type="PANTHER" id="PTHR11339:SF408">
    <property type="entry name" value="MUCIN-5B"/>
    <property type="match status" value="1"/>
</dbReference>
<feature type="region of interest" description="Disordered" evidence="10">
    <location>
        <begin position="2346"/>
        <end position="2365"/>
    </location>
</feature>
<dbReference type="Gene3D" id="2.10.25.10">
    <property type="entry name" value="Laminin"/>
    <property type="match status" value="4"/>
</dbReference>
<keyword evidence="2" id="KW-0964">Secreted</keyword>
<dbReference type="FunFam" id="2.10.25.10:FF:000414">
    <property type="entry name" value="von Willebrand factor"/>
    <property type="match status" value="1"/>
</dbReference>
<comment type="caution">
    <text evidence="9">Lacks conserved residue(s) required for the propagation of feature annotation.</text>
</comment>
<keyword evidence="7" id="KW-0325">Glycoprotein</keyword>
<dbReference type="GO" id="GO:0005796">
    <property type="term" value="C:Golgi lumen"/>
    <property type="evidence" value="ECO:0007669"/>
    <property type="project" value="UniProtKB-ARBA"/>
</dbReference>
<feature type="region of interest" description="Disordered" evidence="10">
    <location>
        <begin position="3889"/>
        <end position="3994"/>
    </location>
</feature>
<feature type="compositionally biased region" description="Low complexity" evidence="10">
    <location>
        <begin position="1739"/>
        <end position="1778"/>
    </location>
</feature>
<dbReference type="PROSITE" id="PS01185">
    <property type="entry name" value="CTCK_1"/>
    <property type="match status" value="1"/>
</dbReference>
<feature type="compositionally biased region" description="Polar residues" evidence="10">
    <location>
        <begin position="2703"/>
        <end position="2719"/>
    </location>
</feature>
<name>A0A2J8JVE3_PANTR</name>
<feature type="domain" description="VWFD" evidence="14">
    <location>
        <begin position="423"/>
        <end position="598"/>
    </location>
</feature>
<dbReference type="EMBL" id="NBAG03000421">
    <property type="protein sequence ID" value="PNI26736.1"/>
    <property type="molecule type" value="Genomic_DNA"/>
</dbReference>
<dbReference type="PROSITE" id="PS01225">
    <property type="entry name" value="CTCK_2"/>
    <property type="match status" value="1"/>
</dbReference>
<evidence type="ECO:0000256" key="3">
    <source>
        <dbReference type="ARBA" id="ARBA00022729"/>
    </source>
</evidence>
<dbReference type="SMART" id="SM00216">
    <property type="entry name" value="VWD"/>
    <property type="match status" value="4"/>
</dbReference>
<dbReference type="InterPro" id="IPR006207">
    <property type="entry name" value="Cys_knot_C"/>
</dbReference>
<keyword evidence="4" id="KW-0677">Repeat</keyword>
<feature type="compositionally biased region" description="Low complexity" evidence="10">
    <location>
        <begin position="3106"/>
        <end position="3228"/>
    </location>
</feature>
<reference evidence="15 16" key="1">
    <citation type="submission" date="2017-12" db="EMBL/GenBank/DDBJ databases">
        <title>High-resolution comparative analysis of great ape genomes.</title>
        <authorList>
            <person name="Pollen A."/>
            <person name="Hastie A."/>
            <person name="Hormozdiari F."/>
            <person name="Dougherty M."/>
            <person name="Liu R."/>
            <person name="Chaisson M."/>
            <person name="Hoppe E."/>
            <person name="Hill C."/>
            <person name="Pang A."/>
            <person name="Hillier L."/>
            <person name="Baker C."/>
            <person name="Armstrong J."/>
            <person name="Shendure J."/>
            <person name="Paten B."/>
            <person name="Wilson R."/>
            <person name="Chao H."/>
            <person name="Schneider V."/>
            <person name="Ventura M."/>
            <person name="Kronenberg Z."/>
            <person name="Murali S."/>
            <person name="Gordon D."/>
            <person name="Cantsilieris S."/>
            <person name="Munson K."/>
            <person name="Nelson B."/>
            <person name="Raja A."/>
            <person name="Underwood J."/>
            <person name="Diekhans M."/>
            <person name="Fiddes I."/>
            <person name="Haussler D."/>
            <person name="Eichler E."/>
        </authorList>
    </citation>
    <scope>NUCLEOTIDE SEQUENCE [LARGE SCALE GENOMIC DNA]</scope>
    <source>
        <strain evidence="15">Yerkes chimp pedigree #C0471</strain>
    </source>
</reference>
<dbReference type="InterPro" id="IPR050780">
    <property type="entry name" value="Mucin_vWF_Thrombospondin_sf"/>
</dbReference>
<feature type="compositionally biased region" description="Polar residues" evidence="10">
    <location>
        <begin position="2473"/>
        <end position="2485"/>
    </location>
</feature>
<gene>
    <name evidence="15" type="ORF">CK820_G0044123</name>
</gene>
<feature type="region of interest" description="Disordered" evidence="10">
    <location>
        <begin position="2632"/>
        <end position="2794"/>
    </location>
</feature>
<feature type="compositionally biased region" description="Polar residues" evidence="10">
    <location>
        <begin position="1987"/>
        <end position="2034"/>
    </location>
</feature>
<feature type="chain" id="PRO_5014387956" evidence="11">
    <location>
        <begin position="26"/>
        <end position="4990"/>
    </location>
</feature>
<dbReference type="PROSITE" id="PS50184">
    <property type="entry name" value="VWFC_2"/>
    <property type="match status" value="2"/>
</dbReference>
<feature type="compositionally biased region" description="Low complexity" evidence="10">
    <location>
        <begin position="2632"/>
        <end position="2672"/>
    </location>
</feature>
<dbReference type="InterPro" id="IPR014853">
    <property type="entry name" value="VWF/SSPO/ZAN-like_Cys-rich_dom"/>
</dbReference>
<dbReference type="InterPro" id="IPR001007">
    <property type="entry name" value="VWF_dom"/>
</dbReference>
<dbReference type="SMART" id="SM00041">
    <property type="entry name" value="CT"/>
    <property type="match status" value="1"/>
</dbReference>
<dbReference type="GO" id="GO:0005576">
    <property type="term" value="C:extracellular region"/>
    <property type="evidence" value="ECO:0007669"/>
    <property type="project" value="UniProtKB-SubCell"/>
</dbReference>
<feature type="domain" description="VWFC" evidence="13">
    <location>
        <begin position="4749"/>
        <end position="4815"/>
    </location>
</feature>
<feature type="region of interest" description="Disordered" evidence="10">
    <location>
        <begin position="2250"/>
        <end position="2303"/>
    </location>
</feature>
<dbReference type="InterPro" id="IPR036084">
    <property type="entry name" value="Ser_inhib-like_sf"/>
</dbReference>
<evidence type="ECO:0000256" key="11">
    <source>
        <dbReference type="SAM" id="SignalP"/>
    </source>
</evidence>
<feature type="compositionally biased region" description="Pro residues" evidence="10">
    <location>
        <begin position="4493"/>
        <end position="4509"/>
    </location>
</feature>
<dbReference type="SUPFAM" id="SSF57603">
    <property type="entry name" value="FnI-like domain"/>
    <property type="match status" value="2"/>
</dbReference>
<feature type="domain" description="VWFD" evidence="14">
    <location>
        <begin position="75"/>
        <end position="245"/>
    </location>
</feature>
<feature type="compositionally biased region" description="Low complexity" evidence="10">
    <location>
        <begin position="2720"/>
        <end position="2794"/>
    </location>
</feature>
<dbReference type="Proteomes" id="UP000236370">
    <property type="component" value="Unassembled WGS sequence"/>
</dbReference>
<dbReference type="InterPro" id="IPR058753">
    <property type="entry name" value="TIL_OTOGL_Mucin"/>
</dbReference>
<feature type="region of interest" description="Disordered" evidence="10">
    <location>
        <begin position="3074"/>
        <end position="3094"/>
    </location>
</feature>
<dbReference type="InterPro" id="IPR025155">
    <property type="entry name" value="WxxW_domain"/>
</dbReference>
<feature type="domain" description="CTCK" evidence="12">
    <location>
        <begin position="4881"/>
        <end position="4970"/>
    </location>
</feature>
<feature type="compositionally biased region" description="Polar residues" evidence="10">
    <location>
        <begin position="3229"/>
        <end position="3276"/>
    </location>
</feature>
<dbReference type="SUPFAM" id="SSF57567">
    <property type="entry name" value="Serine protease inhibitors"/>
    <property type="match status" value="4"/>
</dbReference>
<dbReference type="InterPro" id="IPR001846">
    <property type="entry name" value="VWF_type-D"/>
</dbReference>
<feature type="compositionally biased region" description="Low complexity" evidence="10">
    <location>
        <begin position="2035"/>
        <end position="2109"/>
    </location>
</feature>
<feature type="signal peptide" evidence="11">
    <location>
        <begin position="1"/>
        <end position="25"/>
    </location>
</feature>
<feature type="region of interest" description="Disordered" evidence="10">
    <location>
        <begin position="3106"/>
        <end position="3351"/>
    </location>
</feature>
<feature type="region of interest" description="Disordered" evidence="10">
    <location>
        <begin position="3660"/>
        <end position="3679"/>
    </location>
</feature>
<dbReference type="PROSITE" id="PS51233">
    <property type="entry name" value="VWFD"/>
    <property type="match status" value="4"/>
</dbReference>
<keyword evidence="6 9" id="KW-1015">Disulfide bond</keyword>
<evidence type="ECO:0000256" key="10">
    <source>
        <dbReference type="SAM" id="MobiDB-lite"/>
    </source>
</evidence>
<evidence type="ECO:0000259" key="13">
    <source>
        <dbReference type="PROSITE" id="PS50184"/>
    </source>
</evidence>
<feature type="region of interest" description="Disordered" evidence="10">
    <location>
        <begin position="1479"/>
        <end position="1502"/>
    </location>
</feature>
<evidence type="ECO:0000256" key="4">
    <source>
        <dbReference type="ARBA" id="ARBA00022737"/>
    </source>
</evidence>
<dbReference type="SMART" id="SM00832">
    <property type="entry name" value="C8"/>
    <property type="match status" value="4"/>
</dbReference>
<dbReference type="PANTHER" id="PTHR11339">
    <property type="entry name" value="EXTRACELLULAR MATRIX GLYCOPROTEIN RELATED"/>
    <property type="match status" value="1"/>
</dbReference>
<dbReference type="Pfam" id="PF00094">
    <property type="entry name" value="VWD"/>
    <property type="match status" value="4"/>
</dbReference>
<feature type="compositionally biased region" description="Low complexity" evidence="10">
    <location>
        <begin position="1663"/>
        <end position="1684"/>
    </location>
</feature>
<feature type="domain" description="VWFC" evidence="13">
    <location>
        <begin position="4642"/>
        <end position="4712"/>
    </location>
</feature>
<feature type="domain" description="VWFD" evidence="14">
    <location>
        <begin position="893"/>
        <end position="1062"/>
    </location>
</feature>
<feature type="region of interest" description="Disordered" evidence="10">
    <location>
        <begin position="3773"/>
        <end position="3793"/>
    </location>
</feature>
<keyword evidence="5" id="KW-0186">Copper</keyword>
<evidence type="ECO:0000313" key="16">
    <source>
        <dbReference type="Proteomes" id="UP000236370"/>
    </source>
</evidence>
<feature type="compositionally biased region" description="Polar residues" evidence="10">
    <location>
        <begin position="1627"/>
        <end position="1638"/>
    </location>
</feature>
<feature type="compositionally biased region" description="Low complexity" evidence="10">
    <location>
        <begin position="2403"/>
        <end position="2472"/>
    </location>
</feature>
<feature type="region of interest" description="Disordered" evidence="10">
    <location>
        <begin position="4489"/>
        <end position="4509"/>
    </location>
</feature>
<feature type="compositionally biased region" description="Low complexity" evidence="10">
    <location>
        <begin position="1450"/>
        <end position="1463"/>
    </location>
</feature>
<accession>A0A2J8JVE3</accession>
<organism evidence="15 16">
    <name type="scientific">Pan troglodytes</name>
    <name type="common">Chimpanzee</name>
    <dbReference type="NCBI Taxonomy" id="9598"/>
    <lineage>
        <taxon>Eukaryota</taxon>
        <taxon>Metazoa</taxon>
        <taxon>Chordata</taxon>
        <taxon>Craniata</taxon>
        <taxon>Vertebrata</taxon>
        <taxon>Euteleostomi</taxon>
        <taxon>Mammalia</taxon>
        <taxon>Eutheria</taxon>
        <taxon>Euarchontoglires</taxon>
        <taxon>Primates</taxon>
        <taxon>Haplorrhini</taxon>
        <taxon>Catarrhini</taxon>
        <taxon>Hominidae</taxon>
        <taxon>Pan</taxon>
    </lineage>
</organism>
<proteinExistence type="predicted"/>
<feature type="compositionally biased region" description="Low complexity" evidence="10">
    <location>
        <begin position="3909"/>
        <end position="3994"/>
    </location>
</feature>
<comment type="subcellular location">
    <subcellularLocation>
        <location evidence="1">Secreted</location>
    </subcellularLocation>
</comment>
<comment type="subunit">
    <text evidence="8">Homomultimer; disulfide-linked. The N- and C-terminus mediate their assembly into higher order structures to form filaments. The CTCK domains of two polypeptides associate in the endoplasmic reticulum to generate intermolecularly disulfide-bonded dimers. These dimers progress to the Golgi apparatus, which is a more acidic environment than the endoplasmic reticulum. Under acidic conditions, the N-termini form non-covalent intermolecular interactions that juxtapose assemblies from different CTCK-linked dimers to produce long, disulfide-linked polymers that remain highly compact until secretion.</text>
</comment>
<dbReference type="Pfam" id="PF13330">
    <property type="entry name" value="Mucin2_WxxW"/>
    <property type="match status" value="6"/>
</dbReference>
<feature type="disulfide bond" evidence="9">
    <location>
        <begin position="4913"/>
        <end position="4965"/>
    </location>
</feature>
<feature type="compositionally biased region" description="Low complexity" evidence="10">
    <location>
        <begin position="3277"/>
        <end position="3351"/>
    </location>
</feature>
<evidence type="ECO:0000256" key="5">
    <source>
        <dbReference type="ARBA" id="ARBA00023008"/>
    </source>
</evidence>
<dbReference type="FunFam" id="2.10.25.10:FF:000153">
    <property type="entry name" value="MUC5B isoform 1"/>
    <property type="match status" value="1"/>
</dbReference>
<evidence type="ECO:0000256" key="1">
    <source>
        <dbReference type="ARBA" id="ARBA00004613"/>
    </source>
</evidence>
<evidence type="ECO:0000256" key="9">
    <source>
        <dbReference type="PROSITE-ProRule" id="PRU00039"/>
    </source>
</evidence>
<evidence type="ECO:0000313" key="15">
    <source>
        <dbReference type="EMBL" id="PNI26736.1"/>
    </source>
</evidence>
<feature type="domain" description="VWFD" evidence="14">
    <location>
        <begin position="4301"/>
        <end position="4489"/>
    </location>
</feature>
<evidence type="ECO:0000259" key="12">
    <source>
        <dbReference type="PROSITE" id="PS01225"/>
    </source>
</evidence>
<dbReference type="SMART" id="SM00215">
    <property type="entry name" value="VWC_out"/>
    <property type="match status" value="2"/>
</dbReference>
<sequence length="4990" mass="519240">MGAPSACRTLVLALAAMLVVPQAETQGPVEPSWGNAGHTMDGGAPTSSPTRRVSFVPPVTVFPSLSPLNPAHNGRVCSTWGDFHYKTFDGDVFRFPGLCNYVFSEHCRAAYEDFNVQLRRGLVGSRPVVTRVVIKAQGLVLEASNGSVLVNGQREELPYSRTGLLVEQSGDYIKVSIRLVLTFLWNGEDSALLELDPKYANQTCGLCGDFNGLPAFNEFYAHNARLTPLQFGNLQKLDGPTEQCPDPLPLPAGNCTDEEGICHRTLLGPAFAECHALVDSTAYLAACAQDLCRCPTCPCATFVEYSRQCAHAGGQPRNWRCPELCPRTCPLNMQHQECGSPCTDTCSNPQRAQLCEDHCVDGCFCPPGTVLDDITHSGCLPLGQCPCTHGGRTYSPGTSFNTTCSSCTCSGGLWQCQDLPCPGTCSVQGGAHISTYDEKLYDLHGDCSYVLSKKCADSSFTVLAELRKCGLTDNENCLKAVTLSLDGGDTAIRVQADGGVFLNSIYTQLPLSAANITLFTPSSFFIVVQTGLGLQLLVQLVPLMQVFVRLDPAHQGQMCGLCGNFNQNQADDFTALSGVVEATGAAFANTWKAQAACANARNSFEDPCSLSVENENYARHWCSRLTDPNSAFSRCHSVINPKPFHSNCMFDTCNCEQSEDCLCAALSSYVHACAAKGVQLSDWRDGVCTKYMQNCPKSQRYAYVVDACQPTCRGLSEADVTCSVSFVPVDGCTCPAGTFLNDAGACVPAQECPCYAHGTVLAPGEVVHDEGAVCSCTGGKLSCLGASLQKSTGCAAPMVYLDCSNSSAGTPGAECLRSCHTLDVGCFSTHCVSGCVCPPGLVSDGSGGCIAEEDCPCVHNEATYKPGETIRVDCNTCTCRNRRWECSHRLCLGTCVAYGDGHFITFDGDRYSFEGSCEYILAQDYCGDNTTHGTFRIVTENIPCGTTGTTCSKAIKLFVESYELILQEGTFKVVARGPGGDPPYKIRYMGIFLVIETHGMAVSWDRKTSVFIRLHQDYKGRVCGLCGNFDDNAINDFATRSRSVVGDALEFGNSWKLSPSCPDALAPKDPCTANPFRKSWAQKQCSILHGPTFAACRSQVDSTKYYEACVNDACACDSGGDCECFCTAVAAYAQACHDAGLCVSWRTPDTCPLFCDFYNPHGGCEWHYQPCGAPCLKTCRNPSGHCLVDLPGLEGCYPKCPPSQPFFNEDQMRCVAQCGCYDKDGNYYDVGARVPTAENCQSCNCTPSGIQCAHSLEACTCTYEDRTYSYQDVIYNTTDGLGACLIAICGSNGTIIRKAVACPGTPATTPFTFTTAWVPHSTTSPALPVSTVCVREVCHWSSWYNGHRPEPGLGGGDFETFENLRQRGYQVCPVPADIECRAGQLPDMPLEELGQQVDCDRMRGLMCANSQQSPPLCHDYELRVLCCEYVPCGPSPAPGTSPQPSLSASTEPAVPTPTQTTATEKTTLWVTPSVRSTAALTSQTGSSSGPVTVTPSAPGTTTCQPRCQWTEWFDEDYPKSEQLGGDVESYDKIRAAGGHLCQQPKDIECQAESFPNWTLAQVGQKVHCDVRFGLVCRNWEQEGVFKMCYNYRIRVLCCSDDHCRGRATTPPPTTELETATTTATQALFSTPQPTSSPGVTRAPPASTTAVPTLSEGLTSPRYTSTLGTATTGGPTTPAGSTEPTVPGVATSTLPTRSALPGTTGSVGTWRPSQPPTLAPTTMATSRARPTGTASTTSKEPLTTSLAPTLTSELSTSQAETSTPRTETTTNPLTNATTSQGTTRCQPKCEWTEWFDVDFPTSGVAGGDMETFENIRAAGGKMCWAPKSIECRAENYPEVSIDQVGQVLTCSLETGLTCKNEDQTGRFNMCFNYNVRVLCCDDYSHCPSTPATSSTVTPSSIPGTTHTATVLTTTTTTVATGSMATPSSSTQTSGTPPSLITTATTITATGSTTNPSSTPGTTTIPPVLTTTATTPAATSSTVTPSSALGTTHTPPVPNTTATTHGRSLSPSSPHTVPTAWTSATSGTLGTTHITEPSTVTSHTPAATTGTTQHSTPALSSPHPSSRTTESPPSPGTTTPGHTTATSRTTATATPSKTRTSTLLPSSPTSAPITTVVTTGCEPQCAWSEWLDYSYPMPGPSGGDFDTYSNIRAAGGAVCEQPLGLECRAQAQPGVPLRELGQVVECSLDFGLVCRNREQVGKFKMCFNYEIRVFCCNYGHCPSTPATSSMTTPFSIPGTTWILTELSTTASTTASTGSTATPSSTPGTAGTPNVTTTATTPTVTSSKATPSSSPGTATTLPALRSTATTPTATIFTAIPSSSLATMSTIHPSSTPETTHTSTVLTTTATTTRATSSMSTPSSTPGTTWILTELTRAATTTGATGPTATPSSTSGTTWILTEPSTTATVTVPTGSTATASSTRATAGTPKVLTTTATTPTVTSSRATPSSSPGTATTLPALRSTATTPTATRFTAIPSSSLGTTWTRLSQTTKPTATMSTATPSSTPETAHTSTVLTAMATTTGATGSVATPSSTPGTAHTTKVPTTTTTGFTATPSSSPGTAHTPPVRISTTSTPTTSGSTVTPSSIPGTTHTATVLTTTTTTVATGSMATPSSSTQTSGTPPSLITTATTITATGSTTNPSSTPGTTPIPPVLTTATTTPAATSSTVTPSSALGTTHTPPVPNTTATTHGRSLSPSSPHMVPTAWTSATSGTLGTTHITEPSTVTSHTPAATTGTTQHSTPALSSPHPSSRTTESPPSPGTTTPGHTTATSRTMATATPSKTRTSTLLPSSPTSAPITTVVTTGCEPQCAWSEWLDYSYPMPGPSGGDFDTYSNIRAAGGAVCEQPLGLECRAQAQPGVPLRELGQVVECSLDFGLVCRNREQVGKFKMCFNYEIRVFCCNYGRCPSTPATSSMTIPSSTPGTTWILTELTTTATTTASTGSTATPSSTPGTTWILTEPTTTATVTVPTGSMATTSSTPGTAGTPNMTTTATTPTVTSSKATPSSSPGTATTLPVLTSTATKSTATSFTPIPSSTLGTTGTLPEQTTTPVATMSTIHPSSTPETTHTSTVLTTTATTTRATSSTATPSSTPGTTWILKVPTTTTTGFTATPSSSPGTAHTLPVRISTTSTPTTSGSTVTPSSIPETTHTGTVLTTTTTTVGTGSMATPSSSTQTSGTPPSLITTVTTITATGSTTNPSSTPGTTPIPPVLTTTATTPAATSSTVTPSSALGTTHTPPVPNTTATTHGRSLSTSSPHTVPTAWTSATSGTLGTTHITEPSTVTSHTPAATTGTTQHSTPALSSPHPSSRTTESPPSPGTTTPGHTTATSRNTTTATPSKTRTSTLLPSSPTSAPITTVVTTGCEPQCAWSEWLDYSYPMPGPSGGDFDTYSNIRAAGGAICEQPLGLECRAQAQPGVPLRELGQVVECSLDFGLVCRNREQVGKFKMCFNYEIRVFCCNYGRCPSTPATSSMTIPSSTPGTTWILTELTTTATTTASTGSTATPSSTPGTAGTPNMTTTATTPTVTSSKATPSSSPGTATTLPVLTSTATKSTATSFTPIPSSTLGTTGTLPEQTTTPVATMSTIHPSSTPETTHTSTALTTTATTTRATSSTATPSSTPGTTWILTELTTAATKTAVTGPTATPSSTPGTTWILTEPTTAATTTAATGSTATPSSTPGTTWILTEPSTTATVTVPTGSMATASSTQATAGTPNVTTTATTPTVTSSKATPSSSPGTATTLPALRSTATTPTATSFTAIPSSSLGTTWTRLSQTTTPTATMSTATPSSTPETAHTSTVLTTMAPTTGATGSVATPSSTPGTAHTTKVLTTTTTGFTATPSSSPWTARTLPVWFSTTNKPITSGSTVTPSSIPGTTRTPTVLTTTTTTTVATGSMATPSSSTQTPGTPPPLTTTATTITATGSTTPLSSTPGTTPIPPVLTSTATTPTVTSSKATPSSSPRTATTLPVLTSTATKSTATSFTPIPSSTLGTTGTLPEQTTTPVATMSTIHPSSTPETTHTSTVVTTTATTTRATSSTATPSSTPGTTWILTELTTAATTTAVTGPTATPSSTPWTTWILTEPTTTATMTVPTGSMATASSTLGTAHTPKVVTTTATMPTATASTVPSSSTLGTTHTPAVLPSSLPTFSVSTVSSSVLTTLRPTGFPSSHFSTPCFCRAFGQFFSPGEVIYNKTDRAGCHFYAVCNQHCDIDRFQGACPTSPPPVSSAPLSSPSPAPGCDNAIPLRQVNETWTLENCTVARCVGDNRVVLLDPKPVANVTCVNKHLPIKVSDPSQPCDFHYECECICSMWGGSHYSTFDGTSYTFRGNCTYVLMREIHARFGNLSLYLDNHYCVASATAAAARCPRALSIHYKSMDIVLTVTMVHGKEEGLILFDQIPVSSGFSKNGVLVSVPGTTTMRVDIPALGVSVTFNGQVFQARLPYSLFHNNTEGQCGTCTNNQRDDCLQRDGTTAASCKDMAKTWLVPDSRKDGCWAPTGTPPTASPPAPVSSTPTPAPCPPQPLCDLMLSQVFAECHNLVPPGPFFNACISDHCRGRLKVPCQSLEAYAELCRARGVCSDWRGATGGLCDLTCPPTKVYKPCGPIQPATCNSRNQSPQLEGLAEGCFCPEDQILFNAHMGICVQACPCVGPDGFPKFPGERWVSNCQSCVCDEGSVSVQCKPLPCEAQGQPPPCNRPGFVTVTRPRADNPCCPETVCVCNTTTCPQSLPVCPPGQESICTQEEGDCCPTFRCRPQLCSYNGTFYGVGATFPGALPCHMCTCLSGDTQDPTVQCQEDACNNTTCPQGFEYKRVAGQCCGECVQTACLTPDGQPVQLNETWVNSRVDNCTVYLCEVEGGVHLLTPQPASCPDVSSCRGSLRKTGCCYSCEEDSCQVRVNTTVLWHQGCETEVNITFCEGSCPGASKYSAEAQAMQHQCTCCQERRVHEETVPLHCPNGSAILHTYTHVDECGCTPFCVPAPMAPPHTRGFPAQEATAV</sequence>
<dbReference type="FunFam" id="2.10.25.10:FF:000674">
    <property type="entry name" value="Mucin-2"/>
    <property type="match status" value="1"/>
</dbReference>
<dbReference type="PROSITE" id="PS01208">
    <property type="entry name" value="VWFC_1"/>
    <property type="match status" value="2"/>
</dbReference>
<evidence type="ECO:0000259" key="14">
    <source>
        <dbReference type="PROSITE" id="PS51233"/>
    </source>
</evidence>
<feature type="compositionally biased region" description="Low complexity" evidence="10">
    <location>
        <begin position="1947"/>
        <end position="1986"/>
    </location>
</feature>
<feature type="compositionally biased region" description="Polar residues" evidence="10">
    <location>
        <begin position="1689"/>
        <end position="1706"/>
    </location>
</feature>
<feature type="region of interest" description="Disordered" evidence="10">
    <location>
        <begin position="1437"/>
        <end position="1463"/>
    </location>
</feature>
<comment type="caution">
    <text evidence="15">The sequence shown here is derived from an EMBL/GenBank/DDBJ whole genome shotgun (WGS) entry which is preliminary data.</text>
</comment>
<feature type="compositionally biased region" description="Low complexity" evidence="10">
    <location>
        <begin position="2486"/>
        <end position="2509"/>
    </location>
</feature>
<evidence type="ECO:0000256" key="7">
    <source>
        <dbReference type="ARBA" id="ARBA00023180"/>
    </source>
</evidence>
<dbReference type="SMART" id="SM00214">
    <property type="entry name" value="VWC"/>
    <property type="match status" value="5"/>
</dbReference>
<feature type="region of interest" description="Disordered" evidence="10">
    <location>
        <begin position="2522"/>
        <end position="2590"/>
    </location>
</feature>
<dbReference type="Pfam" id="PF01826">
    <property type="entry name" value="TIL"/>
    <property type="match status" value="2"/>
</dbReference>
<feature type="compositionally biased region" description="Polar residues" evidence="10">
    <location>
        <begin position="1645"/>
        <end position="1662"/>
    </location>
</feature>
<feature type="region of interest" description="Disordered" evidence="10">
    <location>
        <begin position="3490"/>
        <end position="3620"/>
    </location>
</feature>
<feature type="region of interest" description="Disordered" evidence="10">
    <location>
        <begin position="3699"/>
        <end position="3759"/>
    </location>
</feature>
<keyword evidence="3 11" id="KW-0732">Signal</keyword>
<dbReference type="Pfam" id="PF25962">
    <property type="entry name" value="TIL_OTOGL_Mucin"/>
    <property type="match status" value="1"/>
</dbReference>
<feature type="region of interest" description="Disordered" evidence="10">
    <location>
        <begin position="3803"/>
        <end position="3822"/>
    </location>
</feature>
<dbReference type="CDD" id="cd19941">
    <property type="entry name" value="TIL"/>
    <property type="match status" value="4"/>
</dbReference>
<feature type="disulfide bond" evidence="9">
    <location>
        <begin position="4909"/>
        <end position="4963"/>
    </location>
</feature>
<feature type="region of interest" description="Disordered" evidence="10">
    <location>
        <begin position="1947"/>
        <end position="2109"/>
    </location>
</feature>
<evidence type="ECO:0000256" key="6">
    <source>
        <dbReference type="ARBA" id="ARBA00023157"/>
    </source>
</evidence>
<dbReference type="InterPro" id="IPR002919">
    <property type="entry name" value="TIL_dom"/>
</dbReference>
<evidence type="ECO:0000256" key="2">
    <source>
        <dbReference type="ARBA" id="ARBA00022525"/>
    </source>
</evidence>
<feature type="compositionally biased region" description="Low complexity" evidence="10">
    <location>
        <begin position="3889"/>
        <end position="3902"/>
    </location>
</feature>
<feature type="region of interest" description="Disordered" evidence="10">
    <location>
        <begin position="2965"/>
        <end position="3043"/>
    </location>
</feature>
<dbReference type="Pfam" id="PF08742">
    <property type="entry name" value="C8"/>
    <property type="match status" value="4"/>
</dbReference>
<protein>
    <submittedName>
        <fullName evidence="15">MUC5B isoform 1</fullName>
    </submittedName>
</protein>